<evidence type="ECO:0000313" key="5">
    <source>
        <dbReference type="EMBL" id="CAE8581247.1"/>
    </source>
</evidence>
<evidence type="ECO:0000256" key="1">
    <source>
        <dbReference type="ARBA" id="ARBA00004229"/>
    </source>
</evidence>
<evidence type="ECO:0000256" key="4">
    <source>
        <dbReference type="ARBA" id="ARBA00022640"/>
    </source>
</evidence>
<dbReference type="InterPro" id="IPR001344">
    <property type="entry name" value="Chloro_AB-bd_pln"/>
</dbReference>
<dbReference type="GO" id="GO:0009507">
    <property type="term" value="C:chloroplast"/>
    <property type="evidence" value="ECO:0007669"/>
    <property type="project" value="UniProtKB-SubCell"/>
</dbReference>
<keyword evidence="6" id="KW-1185">Reference proteome</keyword>
<proteinExistence type="predicted"/>
<dbReference type="Proteomes" id="UP000654075">
    <property type="component" value="Unassembled WGS sequence"/>
</dbReference>
<protein>
    <submittedName>
        <fullName evidence="5">Uncharacterized protein</fullName>
    </submittedName>
</protein>
<reference evidence="5" key="1">
    <citation type="submission" date="2021-02" db="EMBL/GenBank/DDBJ databases">
        <authorList>
            <person name="Dougan E. K."/>
            <person name="Rhodes N."/>
            <person name="Thang M."/>
            <person name="Chan C."/>
        </authorList>
    </citation>
    <scope>NUCLEOTIDE SEQUENCE</scope>
</reference>
<dbReference type="GO" id="GO:0016020">
    <property type="term" value="C:membrane"/>
    <property type="evidence" value="ECO:0007669"/>
    <property type="project" value="InterPro"/>
</dbReference>
<comment type="caution">
    <text evidence="5">The sequence shown here is derived from an EMBL/GenBank/DDBJ whole genome shotgun (WGS) entry which is preliminary data.</text>
</comment>
<dbReference type="Gene3D" id="1.10.3460.10">
    <property type="entry name" value="Chlorophyll a/b binding protein domain"/>
    <property type="match status" value="4"/>
</dbReference>
<comment type="subcellular location">
    <subcellularLocation>
        <location evidence="1">Plastid</location>
        <location evidence="1">Chloroplast</location>
    </subcellularLocation>
</comment>
<dbReference type="PANTHER" id="PTHR21649">
    <property type="entry name" value="CHLOROPHYLL A/B BINDING PROTEIN"/>
    <property type="match status" value="1"/>
</dbReference>
<keyword evidence="2" id="KW-0150">Chloroplast</keyword>
<gene>
    <name evidence="5" type="ORF">PGLA1383_LOCUS276</name>
</gene>
<dbReference type="GO" id="GO:0009765">
    <property type="term" value="P:photosynthesis, light harvesting"/>
    <property type="evidence" value="ECO:0007669"/>
    <property type="project" value="InterPro"/>
</dbReference>
<dbReference type="Pfam" id="PF00504">
    <property type="entry name" value="Chloroa_b-bind"/>
    <property type="match status" value="4"/>
</dbReference>
<evidence type="ECO:0000313" key="6">
    <source>
        <dbReference type="Proteomes" id="UP000654075"/>
    </source>
</evidence>
<name>A0A813CZ91_POLGL</name>
<evidence type="ECO:0000256" key="2">
    <source>
        <dbReference type="ARBA" id="ARBA00022528"/>
    </source>
</evidence>
<keyword evidence="3" id="KW-0602">Photosynthesis</keyword>
<dbReference type="InterPro" id="IPR022796">
    <property type="entry name" value="Chloroa_b-bind"/>
</dbReference>
<accession>A0A813CZ91</accession>
<dbReference type="EMBL" id="CAJNNV010000051">
    <property type="protein sequence ID" value="CAE8581247.1"/>
    <property type="molecule type" value="Genomic_DNA"/>
</dbReference>
<dbReference type="AlphaFoldDB" id="A0A813CZ91"/>
<organism evidence="5 6">
    <name type="scientific">Polarella glacialis</name>
    <name type="common">Dinoflagellate</name>
    <dbReference type="NCBI Taxonomy" id="89957"/>
    <lineage>
        <taxon>Eukaryota</taxon>
        <taxon>Sar</taxon>
        <taxon>Alveolata</taxon>
        <taxon>Dinophyceae</taxon>
        <taxon>Suessiales</taxon>
        <taxon>Suessiaceae</taxon>
        <taxon>Polarella</taxon>
    </lineage>
</organism>
<dbReference type="SUPFAM" id="SSF103511">
    <property type="entry name" value="Chlorophyll a-b binding protein"/>
    <property type="match status" value="4"/>
</dbReference>
<sequence length="891" mass="94675">MSGLPMPSTASASRSSGLPQRAVSGVTGAALMATGLISAGSAFSFAGARVTAAPVPTASAASSSHTIEAEAPSSGLAPLVLLTMGAGGAAALARGRGQKANGKRAVDSPLRALTSNGNTAVDFSAEIGITPPFGFWDPLELSQYENVELAKSQFKRRRVIEIQHGRVAMLATIGYIVPEYFKFPGMLSPSQNLAFADMPTGLAAASKIPGAGWVQILAFVGIVEISNLQSTPTAFAGDFEGYGAFGIPFGKGIADPEKKKKSLTAELNNGRLAMMAIIGMFYQDGLTGSAWGDWALYTDSPLRALTSNGNTAVDFSAEIGITPPFGFWDPLELSQYENVELAKSQFKRRRVIEIQHGRVAMLATIGYIVPEYFKFPGMLSPSQNLAFADMPTGLAAASKIPGAGWVQILAFVGIVEISNLQSTPTAFAGDFEGYGAFGIPFGKGIADPEKKKKSLTAELNNGRLAMMAIIGMFYQDGLTGSAWGDWALYTDSPLRALTSNGNTAVDFSAEIGITPPFGFWDPLELSQYENVELAKSQFKRRRVIEIQHGRVAMLATIGYIVPEYFKFPGMLSPSQNLAFADMPTGLAAASKIPGAGWVQILAFVGIVEISNLQSTPTAFAGDFEGYGAFGIPFGKGIADPEKKKKSLTAELNNGRLAMMAIIGMFYQDGLTGSAWGDWALYTDSPLRALTSNGNTAVDFSAEIGITPPFGFWDPLELSQYENVELAKSQFKRRRVIEIQHGRVAMLATIGYIVPEYFKFPGMLSPSQNLAFADMPTGLAAASKIPGAGWVQILAFVGIVEISNLQSTPTAFAGDFEGYGAFGIPFGKGIADPEKKKKSLTAELNNGRLAMMAIIGMFYQDGLTGSAWGDWALYTDSPLRALTSNGNTAVDF</sequence>
<evidence type="ECO:0000256" key="3">
    <source>
        <dbReference type="ARBA" id="ARBA00022531"/>
    </source>
</evidence>
<dbReference type="OrthoDB" id="429481at2759"/>
<keyword evidence="4" id="KW-0934">Plastid</keyword>